<evidence type="ECO:0000256" key="2">
    <source>
        <dbReference type="ARBA" id="ARBA00022475"/>
    </source>
</evidence>
<feature type="transmembrane region" description="Helical" evidence="10">
    <location>
        <begin position="294"/>
        <end position="314"/>
    </location>
</feature>
<evidence type="ECO:0000256" key="4">
    <source>
        <dbReference type="ARBA" id="ARBA00022692"/>
    </source>
</evidence>
<dbReference type="AlphaFoldDB" id="A0AA38HWN5"/>
<dbReference type="PANTHER" id="PTHR21137:SF35">
    <property type="entry name" value="ODORANT RECEPTOR 19A-RELATED"/>
    <property type="match status" value="1"/>
</dbReference>
<keyword evidence="12" id="KW-1185">Reference proteome</keyword>
<dbReference type="Proteomes" id="UP001168821">
    <property type="component" value="Unassembled WGS sequence"/>
</dbReference>
<keyword evidence="7 10" id="KW-0472">Membrane</keyword>
<organism evidence="11 12">
    <name type="scientific">Zophobas morio</name>
    <dbReference type="NCBI Taxonomy" id="2755281"/>
    <lineage>
        <taxon>Eukaryota</taxon>
        <taxon>Metazoa</taxon>
        <taxon>Ecdysozoa</taxon>
        <taxon>Arthropoda</taxon>
        <taxon>Hexapoda</taxon>
        <taxon>Insecta</taxon>
        <taxon>Pterygota</taxon>
        <taxon>Neoptera</taxon>
        <taxon>Endopterygota</taxon>
        <taxon>Coleoptera</taxon>
        <taxon>Polyphaga</taxon>
        <taxon>Cucujiformia</taxon>
        <taxon>Tenebrionidae</taxon>
        <taxon>Zophobas</taxon>
    </lineage>
</organism>
<dbReference type="GO" id="GO:0005886">
    <property type="term" value="C:plasma membrane"/>
    <property type="evidence" value="ECO:0007669"/>
    <property type="project" value="UniProtKB-SubCell"/>
</dbReference>
<feature type="transmembrane region" description="Helical" evidence="10">
    <location>
        <begin position="354"/>
        <end position="373"/>
    </location>
</feature>
<dbReference type="PANTHER" id="PTHR21137">
    <property type="entry name" value="ODORANT RECEPTOR"/>
    <property type="match status" value="1"/>
</dbReference>
<protein>
    <recommendedName>
        <fullName evidence="10">Odorant receptor</fullName>
    </recommendedName>
</protein>
<keyword evidence="4 10" id="KW-0812">Transmembrane</keyword>
<evidence type="ECO:0000256" key="7">
    <source>
        <dbReference type="ARBA" id="ARBA00023136"/>
    </source>
</evidence>
<feature type="transmembrane region" description="Helical" evidence="10">
    <location>
        <begin position="180"/>
        <end position="199"/>
    </location>
</feature>
<keyword evidence="5 10" id="KW-0552">Olfaction</keyword>
<comment type="subcellular location">
    <subcellularLocation>
        <location evidence="1 10">Cell membrane</location>
        <topology evidence="1 10">Multi-pass membrane protein</topology>
    </subcellularLocation>
</comment>
<evidence type="ECO:0000256" key="1">
    <source>
        <dbReference type="ARBA" id="ARBA00004651"/>
    </source>
</evidence>
<evidence type="ECO:0000256" key="5">
    <source>
        <dbReference type="ARBA" id="ARBA00022725"/>
    </source>
</evidence>
<keyword evidence="6 10" id="KW-1133">Transmembrane helix</keyword>
<dbReference type="GO" id="GO:0007165">
    <property type="term" value="P:signal transduction"/>
    <property type="evidence" value="ECO:0007669"/>
    <property type="project" value="UniProtKB-KW"/>
</dbReference>
<sequence length="385" mass="44084">MPINEEIAICQTSRKIFRFSLVWPPEGNELSPGINYRIRVIIFFIISGIVVLSLSTHAYLLAIKHPEFTITEELAEVIGVSGCTYMVYVFVKNQKPVALLMRDLSDFEIFGVPPSFEKRNKKLNLGVQLLFNYTVGAVIFYTFLKLSEKSKCKRITSERGMKENHCGLIAPFWIPFNIDYFPVFQLFSLLAIFVSHLLIKMCLHISLNAFEIAHHIILRIQHLKVMIEGCFNDKSYAVSQRNLKRCISYHIQILEFASRLDNAFFQCMFSHFLLTGTICACLEKQILDKINIVGAVFHILGWIMALFVACVAGQDFLNASEIIPNAIWNSKWYQADIRLKKYTVFMLMRSQRALQIRAGPFGVLSFPLFLAVIKTSYSVLCMLSS</sequence>
<name>A0AA38HWN5_9CUCU</name>
<evidence type="ECO:0000256" key="9">
    <source>
        <dbReference type="ARBA" id="ARBA00023224"/>
    </source>
</evidence>
<feature type="transmembrane region" description="Helical" evidence="10">
    <location>
        <begin position="40"/>
        <end position="62"/>
    </location>
</feature>
<dbReference type="GO" id="GO:0004984">
    <property type="term" value="F:olfactory receptor activity"/>
    <property type="evidence" value="ECO:0007669"/>
    <property type="project" value="InterPro"/>
</dbReference>
<comment type="caution">
    <text evidence="11">The sequence shown here is derived from an EMBL/GenBank/DDBJ whole genome shotgun (WGS) entry which is preliminary data.</text>
</comment>
<dbReference type="InterPro" id="IPR004117">
    <property type="entry name" value="7tm6_olfct_rcpt"/>
</dbReference>
<evidence type="ECO:0000256" key="8">
    <source>
        <dbReference type="ARBA" id="ARBA00023170"/>
    </source>
</evidence>
<keyword evidence="8 10" id="KW-0675">Receptor</keyword>
<dbReference type="GO" id="GO:0005549">
    <property type="term" value="F:odorant binding"/>
    <property type="evidence" value="ECO:0007669"/>
    <property type="project" value="InterPro"/>
</dbReference>
<evidence type="ECO:0000256" key="3">
    <source>
        <dbReference type="ARBA" id="ARBA00022606"/>
    </source>
</evidence>
<evidence type="ECO:0000256" key="10">
    <source>
        <dbReference type="RuleBase" id="RU351113"/>
    </source>
</evidence>
<comment type="caution">
    <text evidence="10">Lacks conserved residue(s) required for the propagation of feature annotation.</text>
</comment>
<evidence type="ECO:0000313" key="12">
    <source>
        <dbReference type="Proteomes" id="UP001168821"/>
    </source>
</evidence>
<keyword evidence="9 10" id="KW-0807">Transducer</keyword>
<proteinExistence type="inferred from homology"/>
<feature type="transmembrane region" description="Helical" evidence="10">
    <location>
        <begin position="74"/>
        <end position="91"/>
    </location>
</feature>
<dbReference type="Pfam" id="PF02949">
    <property type="entry name" value="7tm_6"/>
    <property type="match status" value="1"/>
</dbReference>
<feature type="transmembrane region" description="Helical" evidence="10">
    <location>
        <begin position="125"/>
        <end position="144"/>
    </location>
</feature>
<evidence type="ECO:0000256" key="6">
    <source>
        <dbReference type="ARBA" id="ARBA00022989"/>
    </source>
</evidence>
<accession>A0AA38HWN5</accession>
<reference evidence="11" key="1">
    <citation type="journal article" date="2023" name="G3 (Bethesda)">
        <title>Whole genome assemblies of Zophobas morio and Tenebrio molitor.</title>
        <authorList>
            <person name="Kaur S."/>
            <person name="Stinson S.A."/>
            <person name="diCenzo G.C."/>
        </authorList>
    </citation>
    <scope>NUCLEOTIDE SEQUENCE</scope>
    <source>
        <strain evidence="11">QUZm001</strain>
    </source>
</reference>
<keyword evidence="2" id="KW-1003">Cell membrane</keyword>
<comment type="similarity">
    <text evidence="10">Belongs to the insect chemoreceptor superfamily. Heteromeric odorant receptor channel (TC 1.A.69) family.</text>
</comment>
<evidence type="ECO:0000313" key="11">
    <source>
        <dbReference type="EMBL" id="KAJ3644261.1"/>
    </source>
</evidence>
<gene>
    <name evidence="11" type="ORF">Zmor_026927</name>
</gene>
<keyword evidence="3 10" id="KW-0716">Sensory transduction</keyword>
<dbReference type="EMBL" id="JALNTZ010000008">
    <property type="protein sequence ID" value="KAJ3644261.1"/>
    <property type="molecule type" value="Genomic_DNA"/>
</dbReference>